<dbReference type="SUPFAM" id="SSF53335">
    <property type="entry name" value="S-adenosyl-L-methionine-dependent methyltransferases"/>
    <property type="match status" value="1"/>
</dbReference>
<evidence type="ECO:0000313" key="6">
    <source>
        <dbReference type="Proteomes" id="UP000586976"/>
    </source>
</evidence>
<keyword evidence="3" id="KW-0949">S-adenosyl-L-methionine</keyword>
<evidence type="ECO:0000256" key="3">
    <source>
        <dbReference type="ARBA" id="ARBA00022691"/>
    </source>
</evidence>
<dbReference type="GO" id="GO:0032259">
    <property type="term" value="P:methylation"/>
    <property type="evidence" value="ECO:0007669"/>
    <property type="project" value="UniProtKB-KW"/>
</dbReference>
<dbReference type="PANTHER" id="PTHR43464:SF19">
    <property type="entry name" value="UBIQUINONE BIOSYNTHESIS O-METHYLTRANSFERASE, MITOCHONDRIAL"/>
    <property type="match status" value="1"/>
</dbReference>
<evidence type="ECO:0000256" key="2">
    <source>
        <dbReference type="ARBA" id="ARBA00022679"/>
    </source>
</evidence>
<reference evidence="5 6" key="1">
    <citation type="submission" date="2020-07" db="EMBL/GenBank/DDBJ databases">
        <title>Streptomyces isolated from Indian soil.</title>
        <authorList>
            <person name="Mandal S."/>
            <person name="Maiti P.K."/>
        </authorList>
    </citation>
    <scope>NUCLEOTIDE SEQUENCE [LARGE SCALE GENOMIC DNA]</scope>
    <source>
        <strain evidence="5 6">PSKA54</strain>
    </source>
</reference>
<comment type="caution">
    <text evidence="5">The sequence shown here is derived from an EMBL/GenBank/DDBJ whole genome shotgun (WGS) entry which is preliminary data.</text>
</comment>
<name>A0A7W2D570_9ACTN</name>
<dbReference type="RefSeq" id="WP_181866375.1">
    <property type="nucleotide sequence ID" value="NZ_JACEQY010000033.1"/>
</dbReference>
<dbReference type="EMBL" id="JACEQY010000033">
    <property type="protein sequence ID" value="MBA4864772.1"/>
    <property type="molecule type" value="Genomic_DNA"/>
</dbReference>
<sequence>MDISEVSDSLFGAFAGIHALALPRTVVSPPFDGLLGVFYTKLVSMSPQDPAWFVAHADSAPGDVLDLCCGGGRTAVAFAAAGHRVTGVDLSPVQISAAEKRAAEHGVADSTTWLTADVVGLRLGRTFDTVVIGGLSLTLFDGPRRTALLEVVRRHLAPGGRVLLDHTPAQEDEPATEQNITLPLALGARRGFVLLGARRQPTHGVQLTNMYAEIIDADGRTERHLTGFRFRVDSSDGLVRELAGHGLVVRERHRDLQAPESAAPTPFPARELVVASA</sequence>
<keyword evidence="1 5" id="KW-0489">Methyltransferase</keyword>
<keyword evidence="2 5" id="KW-0808">Transferase</keyword>
<organism evidence="5 6">
    <name type="scientific">Streptomyces himalayensis subsp. aureolus</name>
    <dbReference type="NCBI Taxonomy" id="2758039"/>
    <lineage>
        <taxon>Bacteria</taxon>
        <taxon>Bacillati</taxon>
        <taxon>Actinomycetota</taxon>
        <taxon>Actinomycetes</taxon>
        <taxon>Kitasatosporales</taxon>
        <taxon>Streptomycetaceae</taxon>
        <taxon>Streptomyces</taxon>
        <taxon>Streptomyces himalayensis</taxon>
    </lineage>
</organism>
<dbReference type="Gene3D" id="3.40.50.150">
    <property type="entry name" value="Vaccinia Virus protein VP39"/>
    <property type="match status" value="1"/>
</dbReference>
<gene>
    <name evidence="5" type="ORF">H1V43_26155</name>
</gene>
<protein>
    <submittedName>
        <fullName evidence="5">Class I SAM-dependent methyltransferase</fullName>
    </submittedName>
</protein>
<dbReference type="AlphaFoldDB" id="A0A7W2D570"/>
<evidence type="ECO:0000313" key="5">
    <source>
        <dbReference type="EMBL" id="MBA4864772.1"/>
    </source>
</evidence>
<dbReference type="GO" id="GO:0008168">
    <property type="term" value="F:methyltransferase activity"/>
    <property type="evidence" value="ECO:0007669"/>
    <property type="project" value="UniProtKB-KW"/>
</dbReference>
<evidence type="ECO:0000259" key="4">
    <source>
        <dbReference type="Pfam" id="PF13649"/>
    </source>
</evidence>
<keyword evidence="6" id="KW-1185">Reference proteome</keyword>
<dbReference type="Proteomes" id="UP000586976">
    <property type="component" value="Unassembled WGS sequence"/>
</dbReference>
<dbReference type="InterPro" id="IPR029063">
    <property type="entry name" value="SAM-dependent_MTases_sf"/>
</dbReference>
<feature type="domain" description="Methyltransferase" evidence="4">
    <location>
        <begin position="64"/>
        <end position="160"/>
    </location>
</feature>
<dbReference type="InterPro" id="IPR041698">
    <property type="entry name" value="Methyltransf_25"/>
</dbReference>
<dbReference type="PANTHER" id="PTHR43464">
    <property type="entry name" value="METHYLTRANSFERASE"/>
    <property type="match status" value="1"/>
</dbReference>
<dbReference type="CDD" id="cd02440">
    <property type="entry name" value="AdoMet_MTases"/>
    <property type="match status" value="1"/>
</dbReference>
<accession>A0A7W2D570</accession>
<evidence type="ECO:0000256" key="1">
    <source>
        <dbReference type="ARBA" id="ARBA00022603"/>
    </source>
</evidence>
<proteinExistence type="predicted"/>
<dbReference type="Pfam" id="PF13649">
    <property type="entry name" value="Methyltransf_25"/>
    <property type="match status" value="1"/>
</dbReference>